<dbReference type="Proteomes" id="UP000489600">
    <property type="component" value="Unassembled WGS sequence"/>
</dbReference>
<dbReference type="PANTHER" id="PTHR23236">
    <property type="entry name" value="EUKARYOTIC TRANSLATION INITIATION FACTOR 4B/4H"/>
    <property type="match status" value="1"/>
</dbReference>
<dbReference type="EMBL" id="CABITT030000007">
    <property type="protein sequence ID" value="VVB10453.1"/>
    <property type="molecule type" value="Genomic_DNA"/>
</dbReference>
<keyword evidence="1 2" id="KW-0694">RNA-binding</keyword>
<gene>
    <name evidence="5" type="ORF">ANE_LOCUS20897</name>
</gene>
<protein>
    <recommendedName>
        <fullName evidence="4">RRM domain-containing protein</fullName>
    </recommendedName>
</protein>
<dbReference type="InterPro" id="IPR012677">
    <property type="entry name" value="Nucleotide-bd_a/b_plait_sf"/>
</dbReference>
<dbReference type="SUPFAM" id="SSF54928">
    <property type="entry name" value="RNA-binding domain, RBD"/>
    <property type="match status" value="1"/>
</dbReference>
<dbReference type="PANTHER" id="PTHR23236:SF103">
    <property type="entry name" value="RNA-BINDING (RRM_RBD_RNP MOTIFS) FAMILY PROTEIN"/>
    <property type="match status" value="1"/>
</dbReference>
<dbReference type="InterPro" id="IPR035979">
    <property type="entry name" value="RBD_domain_sf"/>
</dbReference>
<sequence>MESNGSDHADNRKSRSKSRSVTMIVSGYDKSLPEDDIKSLLSEHFSSCGDITRVYFAADVETEIRNKHAFFDITGEDAKEKAMQLNGSDMGGRNLVVKVMPASTRFCKMTPQIAVSWFDQSEISRKLPRAEVVMVTGYDTALPEDDIESALTKHFSSCGEISIGKDIDGPGLAETAVVFIWGEDIA</sequence>
<comment type="caution">
    <text evidence="5">The sequence shown here is derived from an EMBL/GenBank/DDBJ whole genome shotgun (WGS) entry which is preliminary data.</text>
</comment>
<dbReference type="OrthoDB" id="1085421at2759"/>
<feature type="domain" description="RRM" evidence="4">
    <location>
        <begin position="21"/>
        <end position="102"/>
    </location>
</feature>
<dbReference type="GO" id="GO:0008143">
    <property type="term" value="F:poly(A) binding"/>
    <property type="evidence" value="ECO:0007669"/>
    <property type="project" value="TreeGrafter"/>
</dbReference>
<evidence type="ECO:0000259" key="4">
    <source>
        <dbReference type="PROSITE" id="PS50102"/>
    </source>
</evidence>
<evidence type="ECO:0000313" key="5">
    <source>
        <dbReference type="EMBL" id="VVB10453.1"/>
    </source>
</evidence>
<keyword evidence="6" id="KW-1185">Reference proteome</keyword>
<evidence type="ECO:0000256" key="3">
    <source>
        <dbReference type="SAM" id="MobiDB-lite"/>
    </source>
</evidence>
<evidence type="ECO:0000256" key="2">
    <source>
        <dbReference type="PROSITE-ProRule" id="PRU00176"/>
    </source>
</evidence>
<organism evidence="5 6">
    <name type="scientific">Arabis nemorensis</name>
    <dbReference type="NCBI Taxonomy" id="586526"/>
    <lineage>
        <taxon>Eukaryota</taxon>
        <taxon>Viridiplantae</taxon>
        <taxon>Streptophyta</taxon>
        <taxon>Embryophyta</taxon>
        <taxon>Tracheophyta</taxon>
        <taxon>Spermatophyta</taxon>
        <taxon>Magnoliopsida</taxon>
        <taxon>eudicotyledons</taxon>
        <taxon>Gunneridae</taxon>
        <taxon>Pentapetalae</taxon>
        <taxon>rosids</taxon>
        <taxon>malvids</taxon>
        <taxon>Brassicales</taxon>
        <taxon>Brassicaceae</taxon>
        <taxon>Arabideae</taxon>
        <taxon>Arabis</taxon>
    </lineage>
</organism>
<dbReference type="Gene3D" id="3.30.70.330">
    <property type="match status" value="1"/>
</dbReference>
<dbReference type="InterPro" id="IPR000504">
    <property type="entry name" value="RRM_dom"/>
</dbReference>
<name>A0A565C9W4_9BRAS</name>
<proteinExistence type="predicted"/>
<dbReference type="PROSITE" id="PS50102">
    <property type="entry name" value="RRM"/>
    <property type="match status" value="1"/>
</dbReference>
<evidence type="ECO:0000256" key="1">
    <source>
        <dbReference type="ARBA" id="ARBA00022884"/>
    </source>
</evidence>
<evidence type="ECO:0000313" key="6">
    <source>
        <dbReference type="Proteomes" id="UP000489600"/>
    </source>
</evidence>
<dbReference type="AlphaFoldDB" id="A0A565C9W4"/>
<feature type="region of interest" description="Disordered" evidence="3">
    <location>
        <begin position="1"/>
        <end position="20"/>
    </location>
</feature>
<reference evidence="5" key="1">
    <citation type="submission" date="2019-07" db="EMBL/GenBank/DDBJ databases">
        <authorList>
            <person name="Dittberner H."/>
        </authorList>
    </citation>
    <scope>NUCLEOTIDE SEQUENCE [LARGE SCALE GENOMIC DNA]</scope>
</reference>
<dbReference type="Pfam" id="PF00076">
    <property type="entry name" value="RRM_1"/>
    <property type="match status" value="1"/>
</dbReference>
<accession>A0A565C9W4</accession>
<feature type="compositionally biased region" description="Basic and acidic residues" evidence="3">
    <location>
        <begin position="1"/>
        <end position="13"/>
    </location>
</feature>